<dbReference type="SUPFAM" id="SSF81585">
    <property type="entry name" value="PsbU/PolX domain-like"/>
    <property type="match status" value="1"/>
</dbReference>
<evidence type="ECO:0000256" key="5">
    <source>
        <dbReference type="ARBA" id="ARBA00022705"/>
    </source>
</evidence>
<dbReference type="InterPro" id="IPR022312">
    <property type="entry name" value="DNA_pol_X"/>
</dbReference>
<feature type="domain" description="BRCT" evidence="13">
    <location>
        <begin position="49"/>
        <end position="116"/>
    </location>
</feature>
<gene>
    <name evidence="14" type="ORF">MJAP1_000383</name>
</gene>
<dbReference type="InterPro" id="IPR002008">
    <property type="entry name" value="DNA_pol_X_beta-like"/>
</dbReference>
<comment type="subcellular location">
    <subcellularLocation>
        <location evidence="11">Nucleus</location>
    </subcellularLocation>
</comment>
<dbReference type="InterPro" id="IPR002054">
    <property type="entry name" value="DNA-dir_DNA_pol_X"/>
</dbReference>
<dbReference type="Gene3D" id="3.40.50.10190">
    <property type="entry name" value="BRCT domain"/>
    <property type="match status" value="1"/>
</dbReference>
<dbReference type="InterPro" id="IPR036420">
    <property type="entry name" value="BRCT_dom_sf"/>
</dbReference>
<dbReference type="Pfam" id="PF14792">
    <property type="entry name" value="DNA_pol_B_palm"/>
    <property type="match status" value="1"/>
</dbReference>
<dbReference type="InterPro" id="IPR010996">
    <property type="entry name" value="HHH_MUS81"/>
</dbReference>
<dbReference type="InterPro" id="IPR028207">
    <property type="entry name" value="DNA_pol_B_palm_palm"/>
</dbReference>
<comment type="cofactor">
    <cofactor evidence="1">
        <name>Mn(2+)</name>
        <dbReference type="ChEBI" id="CHEBI:29035"/>
    </cofactor>
</comment>
<dbReference type="PANTHER" id="PTHR11276:SF28">
    <property type="entry name" value="DNA POLYMERASE LAMBDA"/>
    <property type="match status" value="1"/>
</dbReference>
<evidence type="ECO:0000256" key="4">
    <source>
        <dbReference type="ARBA" id="ARBA00022695"/>
    </source>
</evidence>
<dbReference type="Gene3D" id="1.10.150.20">
    <property type="entry name" value="5' to 3' exonuclease, C-terminal subdomain"/>
    <property type="match status" value="1"/>
</dbReference>
<dbReference type="EC" id="2.7.7.7" evidence="11"/>
<dbReference type="SUPFAM" id="SSF81301">
    <property type="entry name" value="Nucleotidyltransferase"/>
    <property type="match status" value="1"/>
</dbReference>
<evidence type="ECO:0000313" key="14">
    <source>
        <dbReference type="EMBL" id="WFD37439.1"/>
    </source>
</evidence>
<keyword evidence="3 11" id="KW-0808">Transferase</keyword>
<keyword evidence="15" id="KW-1185">Reference proteome</keyword>
<dbReference type="AlphaFoldDB" id="A0AAF0J902"/>
<dbReference type="GO" id="GO:0005634">
    <property type="term" value="C:nucleus"/>
    <property type="evidence" value="ECO:0007669"/>
    <property type="project" value="UniProtKB-SubCell"/>
</dbReference>
<comment type="catalytic activity">
    <reaction evidence="10 11">
        <text>DNA(n) + a 2'-deoxyribonucleoside 5'-triphosphate = DNA(n+1) + diphosphate</text>
        <dbReference type="Rhea" id="RHEA:22508"/>
        <dbReference type="Rhea" id="RHEA-COMP:17339"/>
        <dbReference type="Rhea" id="RHEA-COMP:17340"/>
        <dbReference type="ChEBI" id="CHEBI:33019"/>
        <dbReference type="ChEBI" id="CHEBI:61560"/>
        <dbReference type="ChEBI" id="CHEBI:173112"/>
        <dbReference type="EC" id="2.7.7.7"/>
    </reaction>
</comment>
<dbReference type="InterPro" id="IPR029398">
    <property type="entry name" value="PolB_thumb"/>
</dbReference>
<dbReference type="PRINTS" id="PR00869">
    <property type="entry name" value="DNAPOLX"/>
</dbReference>
<dbReference type="CDD" id="cd00141">
    <property type="entry name" value="NT_POLXc"/>
    <property type="match status" value="1"/>
</dbReference>
<reference evidence="14" key="1">
    <citation type="submission" date="2023-03" db="EMBL/GenBank/DDBJ databases">
        <title>Mating type loci evolution in Malassezia.</title>
        <authorList>
            <person name="Coelho M.A."/>
        </authorList>
    </citation>
    <scope>NUCLEOTIDE SEQUENCE</scope>
    <source>
        <strain evidence="14">CBS 9431</strain>
    </source>
</reference>
<dbReference type="Gene3D" id="3.30.210.10">
    <property type="entry name" value="DNA polymerase, thumb domain"/>
    <property type="match status" value="1"/>
</dbReference>
<evidence type="ECO:0000256" key="2">
    <source>
        <dbReference type="ARBA" id="ARBA00022634"/>
    </source>
</evidence>
<dbReference type="InterPro" id="IPR043519">
    <property type="entry name" value="NT_sf"/>
</dbReference>
<dbReference type="Gene3D" id="1.10.150.110">
    <property type="entry name" value="DNA polymerase beta, N-terminal domain-like"/>
    <property type="match status" value="1"/>
</dbReference>
<keyword evidence="6 11" id="KW-0227">DNA damage</keyword>
<evidence type="ECO:0000259" key="13">
    <source>
        <dbReference type="PROSITE" id="PS50172"/>
    </source>
</evidence>
<keyword evidence="7 11" id="KW-0239">DNA-directed DNA polymerase</keyword>
<proteinExistence type="inferred from homology"/>
<keyword evidence="8 11" id="KW-0234">DNA repair</keyword>
<dbReference type="GO" id="GO:0003887">
    <property type="term" value="F:DNA-directed DNA polymerase activity"/>
    <property type="evidence" value="ECO:0007669"/>
    <property type="project" value="UniProtKB-UniRule"/>
</dbReference>
<dbReference type="GeneID" id="85224032"/>
<dbReference type="EMBL" id="CP119958">
    <property type="protein sequence ID" value="WFD37439.1"/>
    <property type="molecule type" value="Genomic_DNA"/>
</dbReference>
<dbReference type="Pfam" id="PF14791">
    <property type="entry name" value="DNA_pol_B_thumb"/>
    <property type="match status" value="1"/>
</dbReference>
<dbReference type="InterPro" id="IPR001357">
    <property type="entry name" value="BRCT_dom"/>
</dbReference>
<sequence length="565" mass="62237">MERDVFGQRQRAARPPSRVLSHASRVYVMPQMLGAEEVQAVELEAAGLGAVVCDVRDDANILLTGMRAPRRIERHTSEIERVRTTAHKTSKPIVNVAWLEACANEGVCVDMAKFVVMEMTIETTEATKKEQEGPPSKAQRGPSPTDSDTETDTSHDSLEESSTEDSPASRFTLPQADLPTKDGVADPPDEATDAEAWRNAPAWQNTESALYRPTPLQSIHNQPLVDELQLLRRHRRLTTDMYSEMAYMRAAAAVKALPYALASVPYETLSTIKGIGSKMATVIRQFYQLGKIAEADTIRADAAVQTMLSFTTLYSIGPRTAERAYNEGCRTLEDLTRHKSTELSTHLGVAESLALLPDLEQRIPRAEVEDIASKVRTVAHQIMHELRTILPHAVGAIAGSYRRGAASSGDVDLVVTHGPTDTMSPGTALRMLVEHLRASGHVTHTVSVARRAHTDKQLEEHGVDVAQLVYRCTPTSVHRRVDIVFAPRAQYGAALLGWTGSVLYERDLRRAARAKGYVVRRSSHQFAATGLTRIDDPAPLDTPTEQSIFSMLDIPRIPPRLRNAD</sequence>
<evidence type="ECO:0000256" key="11">
    <source>
        <dbReference type="RuleBase" id="RU366014"/>
    </source>
</evidence>
<dbReference type="Gene3D" id="3.30.460.10">
    <property type="entry name" value="Beta Polymerase, domain 2"/>
    <property type="match status" value="1"/>
</dbReference>
<comment type="similarity">
    <text evidence="11">Belongs to the DNA polymerase type-X family.</text>
</comment>
<evidence type="ECO:0000256" key="7">
    <source>
        <dbReference type="ARBA" id="ARBA00022932"/>
    </source>
</evidence>
<evidence type="ECO:0000256" key="6">
    <source>
        <dbReference type="ARBA" id="ARBA00022763"/>
    </source>
</evidence>
<feature type="region of interest" description="Disordered" evidence="12">
    <location>
        <begin position="125"/>
        <end position="193"/>
    </location>
</feature>
<dbReference type="PROSITE" id="PS50172">
    <property type="entry name" value="BRCT"/>
    <property type="match status" value="1"/>
</dbReference>
<dbReference type="InterPro" id="IPR027421">
    <property type="entry name" value="DNA_pol_lamdba_lyase_dom_sf"/>
</dbReference>
<organism evidence="14 15">
    <name type="scientific">Malassezia japonica</name>
    <dbReference type="NCBI Taxonomy" id="223818"/>
    <lineage>
        <taxon>Eukaryota</taxon>
        <taxon>Fungi</taxon>
        <taxon>Dikarya</taxon>
        <taxon>Basidiomycota</taxon>
        <taxon>Ustilaginomycotina</taxon>
        <taxon>Malasseziomycetes</taxon>
        <taxon>Malasseziales</taxon>
        <taxon>Malasseziaceae</taxon>
        <taxon>Malassezia</taxon>
    </lineage>
</organism>
<accession>A0AAF0J902</accession>
<keyword evidence="9" id="KW-0456">Lyase</keyword>
<evidence type="ECO:0000256" key="1">
    <source>
        <dbReference type="ARBA" id="ARBA00001936"/>
    </source>
</evidence>
<evidence type="ECO:0000256" key="10">
    <source>
        <dbReference type="ARBA" id="ARBA00049244"/>
    </source>
</evidence>
<dbReference type="GO" id="GO:0006303">
    <property type="term" value="P:double-strand break repair via nonhomologous end joining"/>
    <property type="evidence" value="ECO:0007669"/>
    <property type="project" value="TreeGrafter"/>
</dbReference>
<evidence type="ECO:0000313" key="15">
    <source>
        <dbReference type="Proteomes" id="UP001217754"/>
    </source>
</evidence>
<dbReference type="GO" id="GO:0046872">
    <property type="term" value="F:metal ion binding"/>
    <property type="evidence" value="ECO:0007669"/>
    <property type="project" value="UniProtKB-UniRule"/>
</dbReference>
<evidence type="ECO:0000256" key="3">
    <source>
        <dbReference type="ARBA" id="ARBA00022679"/>
    </source>
</evidence>
<keyword evidence="11" id="KW-0539">Nucleus</keyword>
<dbReference type="InterPro" id="IPR037160">
    <property type="entry name" value="DNA_Pol_thumb_sf"/>
</dbReference>
<dbReference type="GO" id="GO:0016829">
    <property type="term" value="F:lyase activity"/>
    <property type="evidence" value="ECO:0007669"/>
    <property type="project" value="UniProtKB-KW"/>
</dbReference>
<keyword evidence="2" id="KW-0237">DNA synthesis</keyword>
<dbReference type="PRINTS" id="PR00870">
    <property type="entry name" value="DNAPOLXBETA"/>
</dbReference>
<dbReference type="SUPFAM" id="SSF47802">
    <property type="entry name" value="DNA polymerase beta, N-terminal domain-like"/>
    <property type="match status" value="1"/>
</dbReference>
<dbReference type="SMART" id="SM00483">
    <property type="entry name" value="POLXc"/>
    <property type="match status" value="1"/>
</dbReference>
<protein>
    <recommendedName>
        <fullName evidence="11">DNA polymerase</fullName>
        <ecNumber evidence="11">2.7.7.7</ecNumber>
    </recommendedName>
</protein>
<dbReference type="Proteomes" id="UP001217754">
    <property type="component" value="Chromosome 1"/>
</dbReference>
<dbReference type="PANTHER" id="PTHR11276">
    <property type="entry name" value="DNA POLYMERASE TYPE-X FAMILY MEMBER"/>
    <property type="match status" value="1"/>
</dbReference>
<dbReference type="Pfam" id="PF14716">
    <property type="entry name" value="HHH_8"/>
    <property type="match status" value="1"/>
</dbReference>
<dbReference type="RefSeq" id="XP_060120336.1">
    <property type="nucleotide sequence ID" value="XM_060264353.1"/>
</dbReference>
<name>A0AAF0J902_9BASI</name>
<evidence type="ECO:0000256" key="12">
    <source>
        <dbReference type="SAM" id="MobiDB-lite"/>
    </source>
</evidence>
<evidence type="ECO:0000256" key="9">
    <source>
        <dbReference type="ARBA" id="ARBA00023239"/>
    </source>
</evidence>
<keyword evidence="4 11" id="KW-0548">Nucleotidyltransferase</keyword>
<keyword evidence="5" id="KW-0235">DNA replication</keyword>
<dbReference type="GO" id="GO:0003677">
    <property type="term" value="F:DNA binding"/>
    <property type="evidence" value="ECO:0007669"/>
    <property type="project" value="UniProtKB-UniRule"/>
</dbReference>
<evidence type="ECO:0000256" key="8">
    <source>
        <dbReference type="ARBA" id="ARBA00023204"/>
    </source>
</evidence>
<comment type="function">
    <text evidence="11">DNA polymerase that functions in several pathways of DNA repair. Involved in base excision repair (BER) responsible for repair of lesions that give rise to abasic (AP) sites in DNA. Also contributes to DNA double-strand break repair by non-homologous end joining and homologous recombination. Has both template-dependent and template-independent (terminal transferase) DNA polymerase activities. Has also a 5'-deoxyribose-5-phosphate lyase (dRP lyase) activity.</text>
</comment>